<accession>A0A921E5Z1</accession>
<protein>
    <submittedName>
        <fullName evidence="1">Uncharacterized protein</fullName>
    </submittedName>
</protein>
<comment type="caution">
    <text evidence="1">The sequence shown here is derived from an EMBL/GenBank/DDBJ whole genome shotgun (WGS) entry which is preliminary data.</text>
</comment>
<name>A0A921E5Z1_9HYPH</name>
<dbReference type="Proteomes" id="UP000742631">
    <property type="component" value="Unassembled WGS sequence"/>
</dbReference>
<organism evidence="1 2">
    <name type="scientific">Methylorubrum populi</name>
    <dbReference type="NCBI Taxonomy" id="223967"/>
    <lineage>
        <taxon>Bacteria</taxon>
        <taxon>Pseudomonadati</taxon>
        <taxon>Pseudomonadota</taxon>
        <taxon>Alphaproteobacteria</taxon>
        <taxon>Hyphomicrobiales</taxon>
        <taxon>Methylobacteriaceae</taxon>
        <taxon>Methylorubrum</taxon>
    </lineage>
</organism>
<gene>
    <name evidence="1" type="ORF">K8W01_17840</name>
</gene>
<evidence type="ECO:0000313" key="1">
    <source>
        <dbReference type="EMBL" id="HJE25516.1"/>
    </source>
</evidence>
<dbReference type="AlphaFoldDB" id="A0A921E5Z1"/>
<dbReference type="EMBL" id="DYYG01000055">
    <property type="protein sequence ID" value="HJE25516.1"/>
    <property type="molecule type" value="Genomic_DNA"/>
</dbReference>
<evidence type="ECO:0000313" key="2">
    <source>
        <dbReference type="Proteomes" id="UP000742631"/>
    </source>
</evidence>
<reference evidence="1" key="1">
    <citation type="journal article" date="2021" name="PeerJ">
        <title>Extensive microbial diversity within the chicken gut microbiome revealed by metagenomics and culture.</title>
        <authorList>
            <person name="Gilroy R."/>
            <person name="Ravi A."/>
            <person name="Getino M."/>
            <person name="Pursley I."/>
            <person name="Horton D.L."/>
            <person name="Alikhan N.F."/>
            <person name="Baker D."/>
            <person name="Gharbi K."/>
            <person name="Hall N."/>
            <person name="Watson M."/>
            <person name="Adriaenssens E.M."/>
            <person name="Foster-Nyarko E."/>
            <person name="Jarju S."/>
            <person name="Secka A."/>
            <person name="Antonio M."/>
            <person name="Oren A."/>
            <person name="Chaudhuri R.R."/>
            <person name="La Ragione R."/>
            <person name="Hildebrand F."/>
            <person name="Pallen M.J."/>
        </authorList>
    </citation>
    <scope>NUCLEOTIDE SEQUENCE</scope>
    <source>
        <strain evidence="1">316</strain>
    </source>
</reference>
<proteinExistence type="predicted"/>
<sequence>MIAARGRPLGAQCIAARSAGGKKITSSSNLTLNENLNTQPSDHSGQSDLFKALKADAKAAFNPHENLRRTRGEITAIDHSVSPAPSNVCWLDHFAVFEPSTIH</sequence>
<reference evidence="1" key="2">
    <citation type="submission" date="2021-09" db="EMBL/GenBank/DDBJ databases">
        <authorList>
            <person name="Gilroy R."/>
        </authorList>
    </citation>
    <scope>NUCLEOTIDE SEQUENCE</scope>
    <source>
        <strain evidence="1">316</strain>
    </source>
</reference>